<sequence length="91" mass="10286">MINGDKKSKILEAFDEYGPVTPQQIAVIIGLVTKVLRVRAVVLDVEQNIEIILEGSLVKNNNLKKLANQINEENLQEWLLALQEFRSNNSL</sequence>
<keyword evidence="2" id="KW-1185">Reference proteome</keyword>
<dbReference type="Proteomes" id="UP000198935">
    <property type="component" value="Unassembled WGS sequence"/>
</dbReference>
<accession>A0A1H3SY75</accession>
<evidence type="ECO:0000313" key="1">
    <source>
        <dbReference type="EMBL" id="SDZ42884.1"/>
    </source>
</evidence>
<name>A0A1H3SY75_9BACI</name>
<proteinExistence type="predicted"/>
<dbReference type="OrthoDB" id="2887830at2"/>
<organism evidence="1 2">
    <name type="scientific">Evansella caseinilytica</name>
    <dbReference type="NCBI Taxonomy" id="1503961"/>
    <lineage>
        <taxon>Bacteria</taxon>
        <taxon>Bacillati</taxon>
        <taxon>Bacillota</taxon>
        <taxon>Bacilli</taxon>
        <taxon>Bacillales</taxon>
        <taxon>Bacillaceae</taxon>
        <taxon>Evansella</taxon>
    </lineage>
</organism>
<evidence type="ECO:0000313" key="2">
    <source>
        <dbReference type="Proteomes" id="UP000198935"/>
    </source>
</evidence>
<gene>
    <name evidence="1" type="ORF">SAMN05421736_112123</name>
</gene>
<reference evidence="2" key="1">
    <citation type="submission" date="2016-10" db="EMBL/GenBank/DDBJ databases">
        <authorList>
            <person name="Varghese N."/>
            <person name="Submissions S."/>
        </authorList>
    </citation>
    <scope>NUCLEOTIDE SEQUENCE [LARGE SCALE GENOMIC DNA]</scope>
    <source>
        <strain evidence="2">SP</strain>
    </source>
</reference>
<protein>
    <submittedName>
        <fullName evidence="1">Uncharacterized protein</fullName>
    </submittedName>
</protein>
<dbReference type="EMBL" id="FNPI01000012">
    <property type="protein sequence ID" value="SDZ42884.1"/>
    <property type="molecule type" value="Genomic_DNA"/>
</dbReference>
<dbReference type="AlphaFoldDB" id="A0A1H3SY75"/>